<protein>
    <submittedName>
        <fullName evidence="1">Uncharacterized protein</fullName>
    </submittedName>
</protein>
<gene>
    <name evidence="1" type="ORF">M404DRAFT_135208</name>
</gene>
<dbReference type="AlphaFoldDB" id="A0A0C3PIK5"/>
<dbReference type="OrthoDB" id="2884925at2759"/>
<evidence type="ECO:0000313" key="2">
    <source>
        <dbReference type="Proteomes" id="UP000054217"/>
    </source>
</evidence>
<evidence type="ECO:0000313" key="1">
    <source>
        <dbReference type="EMBL" id="KIO07939.1"/>
    </source>
</evidence>
<dbReference type="Proteomes" id="UP000054217">
    <property type="component" value="Unassembled WGS sequence"/>
</dbReference>
<proteinExistence type="predicted"/>
<dbReference type="STRING" id="870435.A0A0C3PIK5"/>
<accession>A0A0C3PIK5</accession>
<dbReference type="EMBL" id="KN831958">
    <property type="protein sequence ID" value="KIO07939.1"/>
    <property type="molecule type" value="Genomic_DNA"/>
</dbReference>
<reference evidence="1 2" key="1">
    <citation type="submission" date="2014-04" db="EMBL/GenBank/DDBJ databases">
        <authorList>
            <consortium name="DOE Joint Genome Institute"/>
            <person name="Kuo A."/>
            <person name="Kohler A."/>
            <person name="Costa M.D."/>
            <person name="Nagy L.G."/>
            <person name="Floudas D."/>
            <person name="Copeland A."/>
            <person name="Barry K.W."/>
            <person name="Cichocki N."/>
            <person name="Veneault-Fourrey C."/>
            <person name="LaButti K."/>
            <person name="Lindquist E.A."/>
            <person name="Lipzen A."/>
            <person name="Lundell T."/>
            <person name="Morin E."/>
            <person name="Murat C."/>
            <person name="Sun H."/>
            <person name="Tunlid A."/>
            <person name="Henrissat B."/>
            <person name="Grigoriev I.V."/>
            <person name="Hibbett D.S."/>
            <person name="Martin F."/>
            <person name="Nordberg H.P."/>
            <person name="Cantor M.N."/>
            <person name="Hua S.X."/>
        </authorList>
    </citation>
    <scope>NUCLEOTIDE SEQUENCE [LARGE SCALE GENOMIC DNA]</scope>
    <source>
        <strain evidence="1 2">Marx 270</strain>
    </source>
</reference>
<keyword evidence="2" id="KW-1185">Reference proteome</keyword>
<reference evidence="2" key="2">
    <citation type="submission" date="2015-01" db="EMBL/GenBank/DDBJ databases">
        <title>Evolutionary Origins and Diversification of the Mycorrhizal Mutualists.</title>
        <authorList>
            <consortium name="DOE Joint Genome Institute"/>
            <consortium name="Mycorrhizal Genomics Consortium"/>
            <person name="Kohler A."/>
            <person name="Kuo A."/>
            <person name="Nagy L.G."/>
            <person name="Floudas D."/>
            <person name="Copeland A."/>
            <person name="Barry K.W."/>
            <person name="Cichocki N."/>
            <person name="Veneault-Fourrey C."/>
            <person name="LaButti K."/>
            <person name="Lindquist E.A."/>
            <person name="Lipzen A."/>
            <person name="Lundell T."/>
            <person name="Morin E."/>
            <person name="Murat C."/>
            <person name="Riley R."/>
            <person name="Ohm R."/>
            <person name="Sun H."/>
            <person name="Tunlid A."/>
            <person name="Henrissat B."/>
            <person name="Grigoriev I.V."/>
            <person name="Hibbett D.S."/>
            <person name="Martin F."/>
        </authorList>
    </citation>
    <scope>NUCLEOTIDE SEQUENCE [LARGE SCALE GENOMIC DNA]</scope>
    <source>
        <strain evidence="2">Marx 270</strain>
    </source>
</reference>
<name>A0A0C3PIK5_PISTI</name>
<organism evidence="1 2">
    <name type="scientific">Pisolithus tinctorius Marx 270</name>
    <dbReference type="NCBI Taxonomy" id="870435"/>
    <lineage>
        <taxon>Eukaryota</taxon>
        <taxon>Fungi</taxon>
        <taxon>Dikarya</taxon>
        <taxon>Basidiomycota</taxon>
        <taxon>Agaricomycotina</taxon>
        <taxon>Agaricomycetes</taxon>
        <taxon>Agaricomycetidae</taxon>
        <taxon>Boletales</taxon>
        <taxon>Sclerodermatineae</taxon>
        <taxon>Pisolithaceae</taxon>
        <taxon>Pisolithus</taxon>
    </lineage>
</organism>
<dbReference type="HOGENOM" id="CLU_018544_5_0_1"/>
<sequence>MSLQYFDAGTQDNTAHELSHLAVRISDLQSAHDDVARVLKNLKVTAARIQNSKAPVSRLPSDVLSLIFEECHQSNPQWTGVLCLLGQLPIEVRLSHVSSQWREVALATPSLW</sequence>
<dbReference type="InParanoid" id="A0A0C3PIK5"/>
<feature type="non-terminal residue" evidence="1">
    <location>
        <position position="112"/>
    </location>
</feature>